<keyword evidence="6 7" id="KW-0472">Membrane</keyword>
<dbReference type="CDD" id="cd06261">
    <property type="entry name" value="TM_PBP2"/>
    <property type="match status" value="1"/>
</dbReference>
<evidence type="ECO:0000256" key="3">
    <source>
        <dbReference type="ARBA" id="ARBA00022475"/>
    </source>
</evidence>
<dbReference type="GO" id="GO:0055085">
    <property type="term" value="P:transmembrane transport"/>
    <property type="evidence" value="ECO:0007669"/>
    <property type="project" value="InterPro"/>
</dbReference>
<reference evidence="9" key="1">
    <citation type="journal article" date="2014" name="Front. Microbiol.">
        <title>High frequency of phylogenetically diverse reductive dehalogenase-homologous genes in deep subseafloor sedimentary metagenomes.</title>
        <authorList>
            <person name="Kawai M."/>
            <person name="Futagami T."/>
            <person name="Toyoda A."/>
            <person name="Takaki Y."/>
            <person name="Nishi S."/>
            <person name="Hori S."/>
            <person name="Arai W."/>
            <person name="Tsubouchi T."/>
            <person name="Morono Y."/>
            <person name="Uchiyama I."/>
            <person name="Ito T."/>
            <person name="Fujiyama A."/>
            <person name="Inagaki F."/>
            <person name="Takami H."/>
        </authorList>
    </citation>
    <scope>NUCLEOTIDE SEQUENCE</scope>
    <source>
        <strain evidence="9">Expedition CK06-06</strain>
    </source>
</reference>
<sequence length="131" mass="14675">MAGLTSLQQGWLINPSIALYVLISVITWYRYPFVALMILAGLQTVPRDLLSAAEIDGANKLQVFTYITLPWLKNIIGLVLIMEIVFAMQIFTPIWLLTGGGPAHYTELFSTLIFRMSFRNMKFSEASVVGT</sequence>
<dbReference type="PROSITE" id="PS50928">
    <property type="entry name" value="ABC_TM1"/>
    <property type="match status" value="1"/>
</dbReference>
<evidence type="ECO:0000256" key="2">
    <source>
        <dbReference type="ARBA" id="ARBA00022448"/>
    </source>
</evidence>
<dbReference type="GO" id="GO:0005886">
    <property type="term" value="C:plasma membrane"/>
    <property type="evidence" value="ECO:0007669"/>
    <property type="project" value="UniProtKB-SubCell"/>
</dbReference>
<evidence type="ECO:0000259" key="8">
    <source>
        <dbReference type="PROSITE" id="PS50928"/>
    </source>
</evidence>
<comment type="caution">
    <text evidence="9">The sequence shown here is derived from an EMBL/GenBank/DDBJ whole genome shotgun (WGS) entry which is preliminary data.</text>
</comment>
<evidence type="ECO:0000256" key="7">
    <source>
        <dbReference type="SAM" id="Phobius"/>
    </source>
</evidence>
<feature type="domain" description="ABC transmembrane type-1" evidence="8">
    <location>
        <begin position="1"/>
        <end position="131"/>
    </location>
</feature>
<organism evidence="9">
    <name type="scientific">marine sediment metagenome</name>
    <dbReference type="NCBI Taxonomy" id="412755"/>
    <lineage>
        <taxon>unclassified sequences</taxon>
        <taxon>metagenomes</taxon>
        <taxon>ecological metagenomes</taxon>
    </lineage>
</organism>
<keyword evidence="5 7" id="KW-1133">Transmembrane helix</keyword>
<dbReference type="PANTHER" id="PTHR30193">
    <property type="entry name" value="ABC TRANSPORTER PERMEASE PROTEIN"/>
    <property type="match status" value="1"/>
</dbReference>
<evidence type="ECO:0000256" key="4">
    <source>
        <dbReference type="ARBA" id="ARBA00022692"/>
    </source>
</evidence>
<dbReference type="Gene3D" id="1.10.3720.10">
    <property type="entry name" value="MetI-like"/>
    <property type="match status" value="1"/>
</dbReference>
<evidence type="ECO:0000256" key="1">
    <source>
        <dbReference type="ARBA" id="ARBA00004651"/>
    </source>
</evidence>
<dbReference type="Pfam" id="PF00528">
    <property type="entry name" value="BPD_transp_1"/>
    <property type="match status" value="1"/>
</dbReference>
<dbReference type="InterPro" id="IPR035906">
    <property type="entry name" value="MetI-like_sf"/>
</dbReference>
<keyword evidence="2" id="KW-0813">Transport</keyword>
<gene>
    <name evidence="9" type="ORF">S03H2_57890</name>
</gene>
<comment type="subcellular location">
    <subcellularLocation>
        <location evidence="1">Cell membrane</location>
        <topology evidence="1">Multi-pass membrane protein</topology>
    </subcellularLocation>
</comment>
<keyword evidence="4 7" id="KW-0812">Transmembrane</keyword>
<feature type="transmembrane region" description="Helical" evidence="7">
    <location>
        <begin position="17"/>
        <end position="42"/>
    </location>
</feature>
<name>X1ISN8_9ZZZZ</name>
<accession>X1ISN8</accession>
<dbReference type="EMBL" id="BARU01037123">
    <property type="protein sequence ID" value="GAH84747.1"/>
    <property type="molecule type" value="Genomic_DNA"/>
</dbReference>
<protein>
    <recommendedName>
        <fullName evidence="8">ABC transmembrane type-1 domain-containing protein</fullName>
    </recommendedName>
</protein>
<dbReference type="InterPro" id="IPR000515">
    <property type="entry name" value="MetI-like"/>
</dbReference>
<feature type="non-terminal residue" evidence="9">
    <location>
        <position position="131"/>
    </location>
</feature>
<feature type="transmembrane region" description="Helical" evidence="7">
    <location>
        <begin position="63"/>
        <end position="88"/>
    </location>
</feature>
<dbReference type="SUPFAM" id="SSF161098">
    <property type="entry name" value="MetI-like"/>
    <property type="match status" value="1"/>
</dbReference>
<proteinExistence type="predicted"/>
<dbReference type="AlphaFoldDB" id="X1ISN8"/>
<evidence type="ECO:0000256" key="5">
    <source>
        <dbReference type="ARBA" id="ARBA00022989"/>
    </source>
</evidence>
<dbReference type="InterPro" id="IPR051393">
    <property type="entry name" value="ABC_transporter_permease"/>
</dbReference>
<keyword evidence="3" id="KW-1003">Cell membrane</keyword>
<evidence type="ECO:0000313" key="9">
    <source>
        <dbReference type="EMBL" id="GAH84747.1"/>
    </source>
</evidence>
<evidence type="ECO:0000256" key="6">
    <source>
        <dbReference type="ARBA" id="ARBA00023136"/>
    </source>
</evidence>
<dbReference type="PANTHER" id="PTHR30193:SF37">
    <property type="entry name" value="INNER MEMBRANE ABC TRANSPORTER PERMEASE PROTEIN YCJO"/>
    <property type="match status" value="1"/>
</dbReference>